<dbReference type="Pfam" id="PF01336">
    <property type="entry name" value="tRNA_anti-codon"/>
    <property type="match status" value="1"/>
</dbReference>
<keyword evidence="7" id="KW-0239">DNA-directed DNA polymerase</keyword>
<organism evidence="10 11">
    <name type="scientific">Candidatus Shapirobacteria bacterium CG08_land_8_20_14_0_20_39_18</name>
    <dbReference type="NCBI Taxonomy" id="1974883"/>
    <lineage>
        <taxon>Bacteria</taxon>
        <taxon>Candidatus Shapironibacteriota</taxon>
    </lineage>
</organism>
<sequence length="1182" mass="133119">MENGNNTGVKMADFVHLHVHSEYSLLDGLPKIKNLVSYVKNLGMDSVALTDHGVMYGAIEFYKECLDQEIKPLIGMEGYIVNGDLRKKEGKSDKENNHLVLIAKNLEGYKNLMKISTIAQLEGFYYRPRFDKEVLKKYHEGLICLTACPKGEIGQLLIENNYQKAKETVLWYENLFGEDNYYLEIQRHQYSQYLDKTKDAKIITRLTEMQRSEDIWVRDTVKLSRELGIPLVATNDVHYLKQSDAFAQDVLVCVSTGKLVSDIDRLRYVDNPTFHLRTPQEMKSLFADVPDALKNTVKISKMVDLQMELGKWLFPKFDLPEGKTEPDYLKELASAGFPEKYPQAVEETKKRLDYELEVIINKGYASYFLIMADMVNWCTNRGIVTNTRGSAAGSIVSYVLGITSVDPIKYALPFERFLNPFRPKPPDIDLDIADNRRDELITYIVQKYGANKVAQICTFGRMLARAAVRDVGRVLGHPYSFPDKISKLIPMGSQGFPMTIKHAIEISPELKTMYINEPDAKRVLDVAQEIEGNARHSSVHAAGVVVAPEEMTNFTPLQLEPEGIKIITQYEMHACEEVGLVKFDILGIRNLSILTSALEIIEKAIGEKIDLGKIPLDDKKTFDMLARGETMGTFQLGGSGMTKWLIDLKPNRIEDLMVMIALFRPGPMANIPEFIARKHGRNKVTYLHPKMEKFLDKSYGILVYQEDILFTAMELAGYNWESVDKLRVAIGKKIPAEMAKQHEIFVEGCQKFSNISKKEAEKLWELFVPFQGYGFNKAHAASYGFVSYQTAYLKAHYPDEYMTALLTAESGDTDKVTEGIQECNHMGIKVLPPDINKSDVGFTIERDTGSREDKAIRFGLSAIKNVGEAAIGAILEARSKNGDFKTLTDFCGRVNGQKVNKKVLESLIKVGAMDHFGSRAAQLAGLDKIRLGCENSQKNIISGQGNLFNNDEDNQNKIESKDNLPKIEEFSRNELLTLEKDLLGFYLTEHPLTAVLALLTNEVSHKIGELTDLYEPIDKVKIGGIISALRTTFTKKTNSEMVFATLEDQTGKIEVIVFPKVYAESKSNWVKDQIVIVEGKLEIRDDRISIIAEKAVSLSTLKTNGNGTHYDFTVNIPKGTAPEILVELNKILKDNPGENNGVLVFENNGNTKKLVLNFGVNYNKNLEKEIQKLLVSEQIPEV</sequence>
<evidence type="ECO:0000313" key="10">
    <source>
        <dbReference type="EMBL" id="PIU03127.1"/>
    </source>
</evidence>
<dbReference type="GO" id="GO:0006260">
    <property type="term" value="P:DNA replication"/>
    <property type="evidence" value="ECO:0007669"/>
    <property type="project" value="UniProtKB-KW"/>
</dbReference>
<dbReference type="InterPro" id="IPR004013">
    <property type="entry name" value="PHP_dom"/>
</dbReference>
<dbReference type="AlphaFoldDB" id="A0A2M6XBU1"/>
<feature type="domain" description="Polymerase/histidinol phosphatase N-terminal" evidence="9">
    <location>
        <begin position="15"/>
        <end position="82"/>
    </location>
</feature>
<dbReference type="InterPro" id="IPR016195">
    <property type="entry name" value="Pol/histidinol_Pase-like"/>
</dbReference>
<evidence type="ECO:0000259" key="9">
    <source>
        <dbReference type="SMART" id="SM00481"/>
    </source>
</evidence>
<comment type="subcellular location">
    <subcellularLocation>
        <location evidence="1">Cytoplasm</location>
    </subcellularLocation>
</comment>
<dbReference type="GO" id="GO:0003676">
    <property type="term" value="F:nucleic acid binding"/>
    <property type="evidence" value="ECO:0007669"/>
    <property type="project" value="InterPro"/>
</dbReference>
<gene>
    <name evidence="10" type="ORF">COT44_04485</name>
</gene>
<evidence type="ECO:0000256" key="5">
    <source>
        <dbReference type="ARBA" id="ARBA00022695"/>
    </source>
</evidence>
<dbReference type="InterPro" id="IPR029460">
    <property type="entry name" value="DNAPol_HHH"/>
</dbReference>
<evidence type="ECO:0000256" key="2">
    <source>
        <dbReference type="ARBA" id="ARBA00012417"/>
    </source>
</evidence>
<evidence type="ECO:0000256" key="1">
    <source>
        <dbReference type="ARBA" id="ARBA00004496"/>
    </source>
</evidence>
<dbReference type="PANTHER" id="PTHR32294:SF0">
    <property type="entry name" value="DNA POLYMERASE III SUBUNIT ALPHA"/>
    <property type="match status" value="1"/>
</dbReference>
<protein>
    <recommendedName>
        <fullName evidence="3">DNA polymerase III subunit alpha</fullName>
        <ecNumber evidence="2">2.7.7.7</ecNumber>
    </recommendedName>
</protein>
<dbReference type="SUPFAM" id="SSF89550">
    <property type="entry name" value="PHP domain-like"/>
    <property type="match status" value="1"/>
</dbReference>
<dbReference type="NCBIfam" id="NF005298">
    <property type="entry name" value="PRK06826.1"/>
    <property type="match status" value="1"/>
</dbReference>
<reference evidence="11" key="1">
    <citation type="submission" date="2017-09" db="EMBL/GenBank/DDBJ databases">
        <title>Depth-based differentiation of microbial function through sediment-hosted aquifers and enrichment of novel symbionts in the deep terrestrial subsurface.</title>
        <authorList>
            <person name="Probst A.J."/>
            <person name="Ladd B."/>
            <person name="Jarett J.K."/>
            <person name="Geller-Mcgrath D.E."/>
            <person name="Sieber C.M.K."/>
            <person name="Emerson J.B."/>
            <person name="Anantharaman K."/>
            <person name="Thomas B.C."/>
            <person name="Malmstrom R."/>
            <person name="Stieglmeier M."/>
            <person name="Klingl A."/>
            <person name="Woyke T."/>
            <person name="Ryan C.M."/>
            <person name="Banfield J.F."/>
        </authorList>
    </citation>
    <scope>NUCLEOTIDE SEQUENCE [LARGE SCALE GENOMIC DNA]</scope>
</reference>
<proteinExistence type="predicted"/>
<dbReference type="Proteomes" id="UP000228996">
    <property type="component" value="Unassembled WGS sequence"/>
</dbReference>
<dbReference type="Gene3D" id="3.20.20.140">
    <property type="entry name" value="Metal-dependent hydrolases"/>
    <property type="match status" value="1"/>
</dbReference>
<dbReference type="GO" id="GO:0008408">
    <property type="term" value="F:3'-5' exonuclease activity"/>
    <property type="evidence" value="ECO:0007669"/>
    <property type="project" value="InterPro"/>
</dbReference>
<dbReference type="InterPro" id="IPR004805">
    <property type="entry name" value="DnaE2/DnaE/PolC"/>
</dbReference>
<evidence type="ECO:0000256" key="8">
    <source>
        <dbReference type="ARBA" id="ARBA00049244"/>
    </source>
</evidence>
<dbReference type="Pfam" id="PF02811">
    <property type="entry name" value="PHP"/>
    <property type="match status" value="1"/>
</dbReference>
<keyword evidence="5" id="KW-0548">Nucleotidyltransferase</keyword>
<dbReference type="CDD" id="cd12113">
    <property type="entry name" value="PHP_PolIIIA_DnaE3"/>
    <property type="match status" value="1"/>
</dbReference>
<dbReference type="Pfam" id="PF17657">
    <property type="entry name" value="DNA_pol3_finger"/>
    <property type="match status" value="1"/>
</dbReference>
<dbReference type="Gene3D" id="1.10.150.870">
    <property type="match status" value="1"/>
</dbReference>
<dbReference type="GO" id="GO:0005737">
    <property type="term" value="C:cytoplasm"/>
    <property type="evidence" value="ECO:0007669"/>
    <property type="project" value="UniProtKB-SubCell"/>
</dbReference>
<dbReference type="NCBIfam" id="TIGR00594">
    <property type="entry name" value="polc"/>
    <property type="match status" value="1"/>
</dbReference>
<dbReference type="InterPro" id="IPR011708">
    <property type="entry name" value="DNA_pol3_alpha_NTPase_dom"/>
</dbReference>
<evidence type="ECO:0000256" key="6">
    <source>
        <dbReference type="ARBA" id="ARBA00022705"/>
    </source>
</evidence>
<dbReference type="EC" id="2.7.7.7" evidence="2"/>
<evidence type="ECO:0000256" key="3">
    <source>
        <dbReference type="ARBA" id="ARBA00019114"/>
    </source>
</evidence>
<evidence type="ECO:0000313" key="11">
    <source>
        <dbReference type="Proteomes" id="UP000228996"/>
    </source>
</evidence>
<dbReference type="InterPro" id="IPR012340">
    <property type="entry name" value="NA-bd_OB-fold"/>
</dbReference>
<dbReference type="InterPro" id="IPR040982">
    <property type="entry name" value="DNA_pol3_finger"/>
</dbReference>
<keyword evidence="4" id="KW-0808">Transferase</keyword>
<dbReference type="EMBL" id="PEYO01000022">
    <property type="protein sequence ID" value="PIU03127.1"/>
    <property type="molecule type" value="Genomic_DNA"/>
</dbReference>
<dbReference type="Pfam" id="PF07733">
    <property type="entry name" value="DNA_pol3_alpha"/>
    <property type="match status" value="1"/>
</dbReference>
<dbReference type="CDD" id="cd04485">
    <property type="entry name" value="DnaE_OBF"/>
    <property type="match status" value="1"/>
</dbReference>
<dbReference type="PANTHER" id="PTHR32294">
    <property type="entry name" value="DNA POLYMERASE III SUBUNIT ALPHA"/>
    <property type="match status" value="1"/>
</dbReference>
<evidence type="ECO:0000256" key="4">
    <source>
        <dbReference type="ARBA" id="ARBA00022679"/>
    </source>
</evidence>
<dbReference type="InterPro" id="IPR004365">
    <property type="entry name" value="NA-bd_OB_tRNA"/>
</dbReference>
<dbReference type="GO" id="GO:0003887">
    <property type="term" value="F:DNA-directed DNA polymerase activity"/>
    <property type="evidence" value="ECO:0007669"/>
    <property type="project" value="UniProtKB-KW"/>
</dbReference>
<dbReference type="Gene3D" id="1.10.10.1600">
    <property type="entry name" value="Bacterial DNA polymerase III alpha subunit, thumb domain"/>
    <property type="match status" value="1"/>
</dbReference>
<dbReference type="NCBIfam" id="NF004226">
    <property type="entry name" value="PRK05673.1"/>
    <property type="match status" value="1"/>
</dbReference>
<dbReference type="Gene3D" id="2.40.50.140">
    <property type="entry name" value="Nucleic acid-binding proteins"/>
    <property type="match status" value="1"/>
</dbReference>
<dbReference type="SMART" id="SM00481">
    <property type="entry name" value="POLIIIAc"/>
    <property type="match status" value="1"/>
</dbReference>
<comment type="caution">
    <text evidence="10">The sequence shown here is derived from an EMBL/GenBank/DDBJ whole genome shotgun (WGS) entry which is preliminary data.</text>
</comment>
<evidence type="ECO:0000256" key="7">
    <source>
        <dbReference type="ARBA" id="ARBA00022932"/>
    </source>
</evidence>
<comment type="catalytic activity">
    <reaction evidence="8">
        <text>DNA(n) + a 2'-deoxyribonucleoside 5'-triphosphate = DNA(n+1) + diphosphate</text>
        <dbReference type="Rhea" id="RHEA:22508"/>
        <dbReference type="Rhea" id="RHEA-COMP:17339"/>
        <dbReference type="Rhea" id="RHEA-COMP:17340"/>
        <dbReference type="ChEBI" id="CHEBI:33019"/>
        <dbReference type="ChEBI" id="CHEBI:61560"/>
        <dbReference type="ChEBI" id="CHEBI:173112"/>
        <dbReference type="EC" id="2.7.7.7"/>
    </reaction>
</comment>
<dbReference type="Pfam" id="PF14579">
    <property type="entry name" value="HHH_6"/>
    <property type="match status" value="1"/>
</dbReference>
<keyword evidence="6" id="KW-0235">DNA replication</keyword>
<accession>A0A2M6XBU1</accession>
<name>A0A2M6XBU1_9BACT</name>
<dbReference type="InterPro" id="IPR041931">
    <property type="entry name" value="DNA_pol3_alpha_thumb_dom"/>
</dbReference>
<dbReference type="InterPro" id="IPR003141">
    <property type="entry name" value="Pol/His_phosphatase_N"/>
</dbReference>